<dbReference type="PANTHER" id="PTHR42923">
    <property type="entry name" value="PROTOPORPHYRINOGEN OXIDASE"/>
    <property type="match status" value="1"/>
</dbReference>
<evidence type="ECO:0000256" key="3">
    <source>
        <dbReference type="ARBA" id="ARBA00022827"/>
    </source>
</evidence>
<dbReference type="InterPro" id="IPR036188">
    <property type="entry name" value="FAD/NAD-bd_sf"/>
</dbReference>
<evidence type="ECO:0000256" key="7">
    <source>
        <dbReference type="SAM" id="MobiDB-lite"/>
    </source>
</evidence>
<dbReference type="InterPro" id="IPR002937">
    <property type="entry name" value="Amino_oxidase"/>
</dbReference>
<evidence type="ECO:0000313" key="10">
    <source>
        <dbReference type="Proteomes" id="UP001269375"/>
    </source>
</evidence>
<evidence type="ECO:0000256" key="6">
    <source>
        <dbReference type="ARBA" id="ARBA00023444"/>
    </source>
</evidence>
<comment type="pathway">
    <text evidence="6">Porphyrin-containing compound metabolism.</text>
</comment>
<dbReference type="SUPFAM" id="SSF51905">
    <property type="entry name" value="FAD/NAD(P)-binding domain"/>
    <property type="match status" value="1"/>
</dbReference>
<dbReference type="SUPFAM" id="SSF54373">
    <property type="entry name" value="FAD-linked reductases, C-terminal domain"/>
    <property type="match status" value="1"/>
</dbReference>
<dbReference type="EC" id="1.3.3.4" evidence="9"/>
<dbReference type="Gene3D" id="3.90.660.20">
    <property type="entry name" value="Protoporphyrinogen oxidase, mitochondrial, domain 2"/>
    <property type="match status" value="1"/>
</dbReference>
<evidence type="ECO:0000256" key="1">
    <source>
        <dbReference type="ARBA" id="ARBA00001974"/>
    </source>
</evidence>
<name>A0ABU1GU19_9GAMM</name>
<dbReference type="GO" id="GO:0004729">
    <property type="term" value="F:oxygen-dependent protoporphyrinogen oxidase activity"/>
    <property type="evidence" value="ECO:0007669"/>
    <property type="project" value="UniProtKB-EC"/>
</dbReference>
<evidence type="ECO:0000256" key="2">
    <source>
        <dbReference type="ARBA" id="ARBA00022630"/>
    </source>
</evidence>
<keyword evidence="10" id="KW-1185">Reference proteome</keyword>
<dbReference type="Pfam" id="PF01593">
    <property type="entry name" value="Amino_oxidase"/>
    <property type="match status" value="1"/>
</dbReference>
<dbReference type="Proteomes" id="UP001269375">
    <property type="component" value="Unassembled WGS sequence"/>
</dbReference>
<evidence type="ECO:0000313" key="9">
    <source>
        <dbReference type="EMBL" id="MDR5895479.1"/>
    </source>
</evidence>
<comment type="caution">
    <text evidence="9">The sequence shown here is derived from an EMBL/GenBank/DDBJ whole genome shotgun (WGS) entry which is preliminary data.</text>
</comment>
<protein>
    <submittedName>
        <fullName evidence="9">Protoporphyrinogen oxidase</fullName>
        <ecNumber evidence="9">1.3.3.4</ecNumber>
    </submittedName>
</protein>
<feature type="domain" description="Amine oxidase" evidence="8">
    <location>
        <begin position="37"/>
        <end position="471"/>
    </location>
</feature>
<gene>
    <name evidence="9" type="primary">hemG</name>
    <name evidence="9" type="ORF">QC825_05270</name>
</gene>
<evidence type="ECO:0000256" key="4">
    <source>
        <dbReference type="ARBA" id="ARBA00023002"/>
    </source>
</evidence>
<comment type="cofactor">
    <cofactor evidence="1">
        <name>FAD</name>
        <dbReference type="ChEBI" id="CHEBI:57692"/>
    </cofactor>
</comment>
<dbReference type="InterPro" id="IPR004572">
    <property type="entry name" value="Protoporphyrinogen_oxidase"/>
</dbReference>
<sequence>MQTERTMEEQGMTREQGKKQDTTENAWDVVIVGAGATGLAAAHSAARRGLRVALLERGDTVGGNIGTRRDSGWQTEIGPNTLMMKPPLYALLEELELLDEAQPANTAARKRFVAYQGAPVALPTHPLNAVTNPLLGAKGWSQVLREPFARSAPEREESLAAFVERRLGRRVLDYMVDPFVSGVYAGDPSRLSAPAAMKRLVALEQKYGSLIRGGLTGLIKARRTPSPLPPEWRGQLVSFPDGLRRLTDRLAERIEAQPAASIHLGCEVASIQRTSGGWCVETNDQRFTTSELVLAVPAHVSARLLEPIDPALARPLEEIVYPSVNAVALGFRAEDIMHPLDGFGLLIPNREQRTTLGVLFSSTLFPNRAPDGHVLLTGFMGGRRRPGVAEWDDNAQVAQVLYDLRDLLGIRGEPVWSRVQRWPKAIPQYEFGHLERIEALDAALAYHEGLSLVGNWRDGIAVGDCLENGRRLGERLAPAR</sequence>
<reference evidence="9 10" key="1">
    <citation type="submission" date="2023-04" db="EMBL/GenBank/DDBJ databases">
        <title>A long-awaited taxogenomic arrangement of the family Halomonadaceae.</title>
        <authorList>
            <person name="De La Haba R."/>
            <person name="Chuvochina M."/>
            <person name="Wittouck S."/>
            <person name="Arahal D.R."/>
            <person name="Sanchez-Porro C."/>
            <person name="Hugenholtz P."/>
            <person name="Ventosa A."/>
        </authorList>
    </citation>
    <scope>NUCLEOTIDE SEQUENCE [LARGE SCALE GENOMIC DNA]</scope>
    <source>
        <strain evidence="9 10">DSM 22428</strain>
    </source>
</reference>
<keyword evidence="4 9" id="KW-0560">Oxidoreductase</keyword>
<keyword evidence="3" id="KW-0274">FAD</keyword>
<proteinExistence type="predicted"/>
<feature type="region of interest" description="Disordered" evidence="7">
    <location>
        <begin position="1"/>
        <end position="22"/>
    </location>
</feature>
<organism evidence="9 10">
    <name type="scientific">Larsenimonas suaedae</name>
    <dbReference type="NCBI Taxonomy" id="1851019"/>
    <lineage>
        <taxon>Bacteria</taxon>
        <taxon>Pseudomonadati</taxon>
        <taxon>Pseudomonadota</taxon>
        <taxon>Gammaproteobacteria</taxon>
        <taxon>Oceanospirillales</taxon>
        <taxon>Halomonadaceae</taxon>
        <taxon>Larsenimonas</taxon>
    </lineage>
</organism>
<evidence type="ECO:0000259" key="8">
    <source>
        <dbReference type="Pfam" id="PF01593"/>
    </source>
</evidence>
<dbReference type="RefSeq" id="WP_251591426.1">
    <property type="nucleotide sequence ID" value="NZ_JAMLJI010000001.1"/>
</dbReference>
<evidence type="ECO:0000256" key="5">
    <source>
        <dbReference type="ARBA" id="ARBA00023133"/>
    </source>
</evidence>
<dbReference type="NCBIfam" id="TIGR00562">
    <property type="entry name" value="proto_IX_ox"/>
    <property type="match status" value="1"/>
</dbReference>
<keyword evidence="2" id="KW-0285">Flavoprotein</keyword>
<dbReference type="EMBL" id="JARWAO010000002">
    <property type="protein sequence ID" value="MDR5895479.1"/>
    <property type="molecule type" value="Genomic_DNA"/>
</dbReference>
<dbReference type="Gene3D" id="1.10.3110.10">
    <property type="entry name" value="protoporphyrinogen ix oxidase, domain 3"/>
    <property type="match status" value="1"/>
</dbReference>
<dbReference type="PANTHER" id="PTHR42923:SF3">
    <property type="entry name" value="PROTOPORPHYRINOGEN OXIDASE"/>
    <property type="match status" value="1"/>
</dbReference>
<accession>A0ABU1GU19</accession>
<keyword evidence="5" id="KW-0350">Heme biosynthesis</keyword>
<dbReference type="InterPro" id="IPR050464">
    <property type="entry name" value="Zeta_carotene_desat/Oxidored"/>
</dbReference>
<dbReference type="Gene3D" id="3.50.50.60">
    <property type="entry name" value="FAD/NAD(P)-binding domain"/>
    <property type="match status" value="1"/>
</dbReference>